<feature type="transmembrane region" description="Helical" evidence="6">
    <location>
        <begin position="245"/>
        <end position="267"/>
    </location>
</feature>
<feature type="transmembrane region" description="Helical" evidence="6">
    <location>
        <begin position="46"/>
        <end position="66"/>
    </location>
</feature>
<evidence type="ECO:0000313" key="8">
    <source>
        <dbReference type="Proteomes" id="UP000191612"/>
    </source>
</evidence>
<keyword evidence="8" id="KW-1185">Reference proteome</keyword>
<evidence type="ECO:0000256" key="1">
    <source>
        <dbReference type="ARBA" id="ARBA00004141"/>
    </source>
</evidence>
<feature type="transmembrane region" description="Helical" evidence="6">
    <location>
        <begin position="214"/>
        <end position="233"/>
    </location>
</feature>
<evidence type="ECO:0008006" key="9">
    <source>
        <dbReference type="Google" id="ProtNLM"/>
    </source>
</evidence>
<dbReference type="SUPFAM" id="SSF103473">
    <property type="entry name" value="MFS general substrate transporter"/>
    <property type="match status" value="1"/>
</dbReference>
<feature type="transmembrane region" description="Helical" evidence="6">
    <location>
        <begin position="279"/>
        <end position="299"/>
    </location>
</feature>
<keyword evidence="2" id="KW-0813">Transport</keyword>
<protein>
    <recommendedName>
        <fullName evidence="9">Major facilitator superfamily (MFS) profile domain-containing protein</fullName>
    </recommendedName>
</protein>
<dbReference type="Proteomes" id="UP000191612">
    <property type="component" value="Unassembled WGS sequence"/>
</dbReference>
<evidence type="ECO:0000256" key="4">
    <source>
        <dbReference type="ARBA" id="ARBA00022989"/>
    </source>
</evidence>
<dbReference type="InterPro" id="IPR036259">
    <property type="entry name" value="MFS_trans_sf"/>
</dbReference>
<evidence type="ECO:0000256" key="2">
    <source>
        <dbReference type="ARBA" id="ARBA00022448"/>
    </source>
</evidence>
<dbReference type="InterPro" id="IPR011701">
    <property type="entry name" value="MFS"/>
</dbReference>
<evidence type="ECO:0000256" key="3">
    <source>
        <dbReference type="ARBA" id="ARBA00022692"/>
    </source>
</evidence>
<evidence type="ECO:0000256" key="5">
    <source>
        <dbReference type="ARBA" id="ARBA00023136"/>
    </source>
</evidence>
<dbReference type="InterPro" id="IPR029045">
    <property type="entry name" value="ClpP/crotonase-like_dom_sf"/>
</dbReference>
<accession>A0A1V6QS63</accession>
<dbReference type="SUPFAM" id="SSF52096">
    <property type="entry name" value="ClpP/crotonase"/>
    <property type="match status" value="1"/>
</dbReference>
<evidence type="ECO:0000313" key="7">
    <source>
        <dbReference type="EMBL" id="OQD92059.1"/>
    </source>
</evidence>
<dbReference type="AlphaFoldDB" id="A0A1V6QS63"/>
<dbReference type="GO" id="GO:0016020">
    <property type="term" value="C:membrane"/>
    <property type="evidence" value="ECO:0007669"/>
    <property type="project" value="UniProtKB-SubCell"/>
</dbReference>
<dbReference type="Pfam" id="PF07690">
    <property type="entry name" value="MFS_1"/>
    <property type="match status" value="1"/>
</dbReference>
<keyword evidence="3 6" id="KW-0812">Transmembrane</keyword>
<dbReference type="PANTHER" id="PTHR43791:SF36">
    <property type="entry name" value="TRANSPORTER, PUTATIVE (AFU_ORTHOLOGUE AFUA_6G08340)-RELATED"/>
    <property type="match status" value="1"/>
</dbReference>
<gene>
    <name evidence="7" type="ORF">PENSOL_c045G03060</name>
</gene>
<comment type="caution">
    <text evidence="7">The sequence shown here is derived from an EMBL/GenBank/DDBJ whole genome shotgun (WGS) entry which is preliminary data.</text>
</comment>
<dbReference type="Gene3D" id="1.20.1250.20">
    <property type="entry name" value="MFS general substrate transporter like domains"/>
    <property type="match status" value="2"/>
</dbReference>
<name>A0A1V6QS63_9EURO</name>
<organism evidence="7 8">
    <name type="scientific">Penicillium solitum</name>
    <dbReference type="NCBI Taxonomy" id="60172"/>
    <lineage>
        <taxon>Eukaryota</taxon>
        <taxon>Fungi</taxon>
        <taxon>Dikarya</taxon>
        <taxon>Ascomycota</taxon>
        <taxon>Pezizomycotina</taxon>
        <taxon>Eurotiomycetes</taxon>
        <taxon>Eurotiomycetidae</taxon>
        <taxon>Eurotiales</taxon>
        <taxon>Aspergillaceae</taxon>
        <taxon>Penicillium</taxon>
    </lineage>
</organism>
<dbReference type="Pfam" id="PF00378">
    <property type="entry name" value="ECH_1"/>
    <property type="match status" value="1"/>
</dbReference>
<keyword evidence="4 6" id="KW-1133">Transmembrane helix</keyword>
<sequence length="706" mass="77791">MAGVKNSAGLLATRALLGVPESGVVPCCVLYFSFWYRPRERALRLAVFHASNALAGAVSAFFAAGIDHLNGRGGIKSWQWVFLIEGAIPVVCAAPLYFILLSFPEDSKALTDRERYIAINRFGRGATRSTDVTWDTSAFIRIMTRPSTYCFFVSYICVAIIAVSQATFLPSIFHEFMEFSTTKSNIYTAAVYLALIPPYVLWSLHSDWVRERLWHFLIPIILSVPCYAVWTFFAFHSEASSIKPISLYGVAILGKLIAISQPIILSYRSSTLYGAAEQAVGTSAAVASLSIASIIAPQMLPDSDAPLYQSGFIACICLQVIAVISACCIPYLLLLEAERRKRKTTHAMPLTAILDAENAQVSDAAMARMHAIQAEETARQLDTHNVYSRQYLARVLSALRRSGASASVAAYRQSDPSVAQPTSASKLNIASLFDRYTQQSAPNSRCYWGTGFSSINFPTMYPVPSTENLKVERHGAVFTITLRKPPQNRLTRQLCQELIGTYRFVEEQLSNGKTDPEGAVILQGNDEKYFCTGLDLDEREMNPFASTDGFYPLICTILDFPFPTICLITGHVFGGACLLAMAHDYRIMNSQRGFWSMPPVNLGLHFDGMGALLRVKVGPSVARKVLLEGHKFTGKEALESRIVDIAAPPTEMGSEAMTLAQSLQGKAKMGVYALLRAELYGEGLRAFQKISYVHGREVSRQPKVKL</sequence>
<comment type="subcellular location">
    <subcellularLocation>
        <location evidence="1">Membrane</location>
        <topology evidence="1">Multi-pass membrane protein</topology>
    </subcellularLocation>
</comment>
<evidence type="ECO:0000256" key="6">
    <source>
        <dbReference type="SAM" id="Phobius"/>
    </source>
</evidence>
<dbReference type="GO" id="GO:0022857">
    <property type="term" value="F:transmembrane transporter activity"/>
    <property type="evidence" value="ECO:0007669"/>
    <property type="project" value="InterPro"/>
</dbReference>
<dbReference type="Gene3D" id="3.90.226.10">
    <property type="entry name" value="2-enoyl-CoA Hydratase, Chain A, domain 1"/>
    <property type="match status" value="1"/>
</dbReference>
<dbReference type="EMBL" id="MDYO01000045">
    <property type="protein sequence ID" value="OQD92059.1"/>
    <property type="molecule type" value="Genomic_DNA"/>
</dbReference>
<feature type="transmembrane region" description="Helical" evidence="6">
    <location>
        <begin position="15"/>
        <end position="34"/>
    </location>
</feature>
<feature type="transmembrane region" description="Helical" evidence="6">
    <location>
        <begin position="78"/>
        <end position="103"/>
    </location>
</feature>
<feature type="transmembrane region" description="Helical" evidence="6">
    <location>
        <begin position="185"/>
        <end position="202"/>
    </location>
</feature>
<feature type="transmembrane region" description="Helical" evidence="6">
    <location>
        <begin position="149"/>
        <end position="173"/>
    </location>
</feature>
<dbReference type="InterPro" id="IPR001753">
    <property type="entry name" value="Enoyl-CoA_hydra/iso"/>
</dbReference>
<proteinExistence type="predicted"/>
<reference evidence="8" key="1">
    <citation type="journal article" date="2017" name="Nat. Microbiol.">
        <title>Global analysis of biosynthetic gene clusters reveals vast potential of secondary metabolite production in Penicillium species.</title>
        <authorList>
            <person name="Nielsen J.C."/>
            <person name="Grijseels S."/>
            <person name="Prigent S."/>
            <person name="Ji B."/>
            <person name="Dainat J."/>
            <person name="Nielsen K.F."/>
            <person name="Frisvad J.C."/>
            <person name="Workman M."/>
            <person name="Nielsen J."/>
        </authorList>
    </citation>
    <scope>NUCLEOTIDE SEQUENCE [LARGE SCALE GENOMIC DNA]</scope>
    <source>
        <strain evidence="8">IBT 29525</strain>
    </source>
</reference>
<dbReference type="CDD" id="cd06558">
    <property type="entry name" value="crotonase-like"/>
    <property type="match status" value="1"/>
</dbReference>
<keyword evidence="5 6" id="KW-0472">Membrane</keyword>
<feature type="transmembrane region" description="Helical" evidence="6">
    <location>
        <begin position="311"/>
        <end position="334"/>
    </location>
</feature>
<dbReference type="PANTHER" id="PTHR43791">
    <property type="entry name" value="PERMEASE-RELATED"/>
    <property type="match status" value="1"/>
</dbReference>